<dbReference type="CDD" id="cd00143">
    <property type="entry name" value="PP2Cc"/>
    <property type="match status" value="1"/>
</dbReference>
<reference evidence="6" key="1">
    <citation type="journal article" date="2023" name="Front. Mar. Sci.">
        <title>A new Merluccius polli reference genome to investigate the effects of global change in West African waters.</title>
        <authorList>
            <person name="Mateo J.L."/>
            <person name="Blanco-Fernandez C."/>
            <person name="Garcia-Vazquez E."/>
            <person name="Machado-Schiaffino G."/>
        </authorList>
    </citation>
    <scope>NUCLEOTIDE SEQUENCE</scope>
    <source>
        <strain evidence="6">C29</strain>
        <tissue evidence="6">Fin</tissue>
    </source>
</reference>
<dbReference type="SUPFAM" id="SSF81606">
    <property type="entry name" value="PP2C-like"/>
    <property type="match status" value="1"/>
</dbReference>
<evidence type="ECO:0000256" key="3">
    <source>
        <dbReference type="ARBA" id="ARBA00022912"/>
    </source>
</evidence>
<dbReference type="InterPro" id="IPR001932">
    <property type="entry name" value="PPM-type_phosphatase-like_dom"/>
</dbReference>
<dbReference type="EMBL" id="JAOPHQ010005862">
    <property type="protein sequence ID" value="KAK0133758.1"/>
    <property type="molecule type" value="Genomic_DNA"/>
</dbReference>
<accession>A0AA47NQM7</accession>
<keyword evidence="3 4" id="KW-0904">Protein phosphatase</keyword>
<dbReference type="Pfam" id="PF00481">
    <property type="entry name" value="PP2C"/>
    <property type="match status" value="1"/>
</dbReference>
<feature type="domain" description="PPM-type phosphatase" evidence="5">
    <location>
        <begin position="141"/>
        <end position="384"/>
    </location>
</feature>
<keyword evidence="2 4" id="KW-0378">Hydrolase</keyword>
<dbReference type="Proteomes" id="UP001174136">
    <property type="component" value="Unassembled WGS sequence"/>
</dbReference>
<dbReference type="SMART" id="SM00332">
    <property type="entry name" value="PP2Cc"/>
    <property type="match status" value="1"/>
</dbReference>
<evidence type="ECO:0000259" key="5">
    <source>
        <dbReference type="PROSITE" id="PS51746"/>
    </source>
</evidence>
<dbReference type="PANTHER" id="PTHR47992">
    <property type="entry name" value="PROTEIN PHOSPHATASE"/>
    <property type="match status" value="1"/>
</dbReference>
<dbReference type="InterPro" id="IPR036457">
    <property type="entry name" value="PPM-type-like_dom_sf"/>
</dbReference>
<dbReference type="InterPro" id="IPR000222">
    <property type="entry name" value="PP2C_BS"/>
</dbReference>
<organism evidence="6 7">
    <name type="scientific">Merluccius polli</name>
    <name type="common">Benguela hake</name>
    <name type="synonym">Merluccius cadenati</name>
    <dbReference type="NCBI Taxonomy" id="89951"/>
    <lineage>
        <taxon>Eukaryota</taxon>
        <taxon>Metazoa</taxon>
        <taxon>Chordata</taxon>
        <taxon>Craniata</taxon>
        <taxon>Vertebrata</taxon>
        <taxon>Euteleostomi</taxon>
        <taxon>Actinopterygii</taxon>
        <taxon>Neopterygii</taxon>
        <taxon>Teleostei</taxon>
        <taxon>Neoteleostei</taxon>
        <taxon>Acanthomorphata</taxon>
        <taxon>Zeiogadaria</taxon>
        <taxon>Gadariae</taxon>
        <taxon>Gadiformes</taxon>
        <taxon>Gadoidei</taxon>
        <taxon>Merlucciidae</taxon>
        <taxon>Merluccius</taxon>
    </lineage>
</organism>
<gene>
    <name evidence="6" type="primary">Ppm1f</name>
    <name evidence="6" type="ORF">N1851_030715</name>
</gene>
<evidence type="ECO:0000256" key="1">
    <source>
        <dbReference type="ARBA" id="ARBA00022723"/>
    </source>
</evidence>
<evidence type="ECO:0000313" key="7">
    <source>
        <dbReference type="Proteomes" id="UP001174136"/>
    </source>
</evidence>
<keyword evidence="1" id="KW-0479">Metal-binding</keyword>
<evidence type="ECO:0000256" key="4">
    <source>
        <dbReference type="RuleBase" id="RU003465"/>
    </source>
</evidence>
<dbReference type="AlphaFoldDB" id="A0AA47NQM7"/>
<dbReference type="InterPro" id="IPR015655">
    <property type="entry name" value="PP2C"/>
</dbReference>
<dbReference type="GO" id="GO:0004722">
    <property type="term" value="F:protein serine/threonine phosphatase activity"/>
    <property type="evidence" value="ECO:0007669"/>
    <property type="project" value="InterPro"/>
</dbReference>
<dbReference type="GO" id="GO:0046872">
    <property type="term" value="F:metal ion binding"/>
    <property type="evidence" value="ECO:0007669"/>
    <property type="project" value="UniProtKB-KW"/>
</dbReference>
<sequence>MAEEEARSFLQRLLEEFPSALGPEEPLPLRPLSRGLVSLEELPGESLELGLRLLQSWSAPAELSALLCQAAVARVLQSDLSPFHCPPETYSTQDQEQEQDQVQLLQSEAVQRFFLNTLREVGVDWQRTPPPPSKSSTSFVPLCSTHAIRNTRRKMEDKHVALAHFTQLFNLDGVERRYYGVFDGHGGVDAATFASTHLQVNLSHQLALHSDATAAFKHAFHRTDHMFRHKAKREWQYGRGGAGPGPNLTTAWLGDSQALLVSQGTVVPLMEPHKPEREDERRRVEELGGCVTFMGCWRVNGTYAVSRAIVGSRTTCCWPVTASFDAVTPAEVPQLVLNALGGGEGPGDPETPLAAAGEGVAQKLVSHAREAGSNDNITVMVVFLRPPQHILAQGGVATATAQPAPDNSDPQDASEQ</sequence>
<name>A0AA47NQM7_MERPO</name>
<evidence type="ECO:0000256" key="2">
    <source>
        <dbReference type="ARBA" id="ARBA00022801"/>
    </source>
</evidence>
<dbReference type="PROSITE" id="PS01032">
    <property type="entry name" value="PPM_1"/>
    <property type="match status" value="1"/>
</dbReference>
<dbReference type="Gene3D" id="3.60.40.10">
    <property type="entry name" value="PPM-type phosphatase domain"/>
    <property type="match status" value="2"/>
</dbReference>
<proteinExistence type="inferred from homology"/>
<comment type="similarity">
    <text evidence="4">Belongs to the PP2C family.</text>
</comment>
<comment type="caution">
    <text evidence="6">The sequence shown here is derived from an EMBL/GenBank/DDBJ whole genome shotgun (WGS) entry which is preliminary data.</text>
</comment>
<evidence type="ECO:0000313" key="6">
    <source>
        <dbReference type="EMBL" id="KAK0133758.1"/>
    </source>
</evidence>
<keyword evidence="7" id="KW-1185">Reference proteome</keyword>
<dbReference type="PROSITE" id="PS51746">
    <property type="entry name" value="PPM_2"/>
    <property type="match status" value="1"/>
</dbReference>
<protein>
    <submittedName>
        <fullName evidence="6">Protein phosphatase 1F</fullName>
    </submittedName>
</protein>